<dbReference type="AlphaFoldDB" id="A0A5J4UQ85"/>
<evidence type="ECO:0000313" key="3">
    <source>
        <dbReference type="Proteomes" id="UP000324800"/>
    </source>
</evidence>
<comment type="caution">
    <text evidence="2">The sequence shown here is derived from an EMBL/GenBank/DDBJ whole genome shotgun (WGS) entry which is preliminary data.</text>
</comment>
<sequence>MTRRGNFANKRLTSRDSYQTPNYAKLVPQNPLQAAAQPKPTFVNAIRQNLEIDRLDPDQTIATPEEVPTNAITAARVLLAGLSGQEASQIDFYAEEPSEEQVIEAMQRTGAATDLVTRSRRSGNEITTTVLTATGNTDIDRKKRLVSNSEIQFVHVHKHKRHDLQGEYDASADGHERAREPAENVTVTSNTSSIQYLNAVVTTSITPDRWSTSSFCRHVIKENRRLYRRTRLGTEEADCIISYRHDQEQAGDNATRVGSGSSQKTDTRNQTDCVFTTTESITTVELESIRTTESILQPAPSTVDIGIITTIISLPILRATNATLTTAHQGHRNSTKNIIKQKI</sequence>
<proteinExistence type="predicted"/>
<organism evidence="2 3">
    <name type="scientific">Streblomastix strix</name>
    <dbReference type="NCBI Taxonomy" id="222440"/>
    <lineage>
        <taxon>Eukaryota</taxon>
        <taxon>Metamonada</taxon>
        <taxon>Preaxostyla</taxon>
        <taxon>Oxymonadida</taxon>
        <taxon>Streblomastigidae</taxon>
        <taxon>Streblomastix</taxon>
    </lineage>
</organism>
<feature type="compositionally biased region" description="Polar residues" evidence="1">
    <location>
        <begin position="250"/>
        <end position="269"/>
    </location>
</feature>
<protein>
    <submittedName>
        <fullName evidence="2">Uncharacterized protein</fullName>
    </submittedName>
</protein>
<dbReference type="Proteomes" id="UP000324800">
    <property type="component" value="Unassembled WGS sequence"/>
</dbReference>
<evidence type="ECO:0000313" key="2">
    <source>
        <dbReference type="EMBL" id="KAA6372354.1"/>
    </source>
</evidence>
<evidence type="ECO:0000256" key="1">
    <source>
        <dbReference type="SAM" id="MobiDB-lite"/>
    </source>
</evidence>
<feature type="region of interest" description="Disordered" evidence="1">
    <location>
        <begin position="248"/>
        <end position="269"/>
    </location>
</feature>
<dbReference type="EMBL" id="SNRW01013664">
    <property type="protein sequence ID" value="KAA6372354.1"/>
    <property type="molecule type" value="Genomic_DNA"/>
</dbReference>
<feature type="region of interest" description="Disordered" evidence="1">
    <location>
        <begin position="1"/>
        <end position="22"/>
    </location>
</feature>
<reference evidence="2 3" key="1">
    <citation type="submission" date="2019-03" db="EMBL/GenBank/DDBJ databases">
        <title>Single cell metagenomics reveals metabolic interactions within the superorganism composed of flagellate Streblomastix strix and complex community of Bacteroidetes bacteria on its surface.</title>
        <authorList>
            <person name="Treitli S.C."/>
            <person name="Kolisko M."/>
            <person name="Husnik F."/>
            <person name="Keeling P."/>
            <person name="Hampl V."/>
        </authorList>
    </citation>
    <scope>NUCLEOTIDE SEQUENCE [LARGE SCALE GENOMIC DNA]</scope>
    <source>
        <strain evidence="2">ST1C</strain>
    </source>
</reference>
<gene>
    <name evidence="2" type="ORF">EZS28_032120</name>
</gene>
<accession>A0A5J4UQ85</accession>
<name>A0A5J4UQ85_9EUKA</name>